<keyword evidence="2 7" id="KW-0489">Methyltransferase</keyword>
<dbReference type="PANTHER" id="PTHR43667">
    <property type="entry name" value="CYCLOPROPANE-FATTY-ACYL-PHOSPHOLIPID SYNTHASE"/>
    <property type="match status" value="1"/>
</dbReference>
<name>A0ABR9B4Y6_9RHOO</name>
<proteinExistence type="inferred from homology"/>
<keyword evidence="8" id="KW-1185">Reference proteome</keyword>
<dbReference type="Proteomes" id="UP000603602">
    <property type="component" value="Unassembled WGS sequence"/>
</dbReference>
<reference evidence="8" key="1">
    <citation type="submission" date="2023-07" db="EMBL/GenBank/DDBJ databases">
        <title>Thauera sp. CAU 1555 isolated from sand of Yaerae Beach.</title>
        <authorList>
            <person name="Kim W."/>
        </authorList>
    </citation>
    <scope>NUCLEOTIDE SEQUENCE [LARGE SCALE GENOMIC DNA]</scope>
    <source>
        <strain evidence="8">CAU 1555</strain>
    </source>
</reference>
<organism evidence="7 8">
    <name type="scientific">Thauera sedimentorum</name>
    <dbReference type="NCBI Taxonomy" id="2767595"/>
    <lineage>
        <taxon>Bacteria</taxon>
        <taxon>Pseudomonadati</taxon>
        <taxon>Pseudomonadota</taxon>
        <taxon>Betaproteobacteria</taxon>
        <taxon>Rhodocyclales</taxon>
        <taxon>Zoogloeaceae</taxon>
        <taxon>Thauera</taxon>
    </lineage>
</organism>
<evidence type="ECO:0000256" key="4">
    <source>
        <dbReference type="ARBA" id="ARBA00022691"/>
    </source>
</evidence>
<evidence type="ECO:0000313" key="7">
    <source>
        <dbReference type="EMBL" id="MBD8501433.1"/>
    </source>
</evidence>
<evidence type="ECO:0000313" key="8">
    <source>
        <dbReference type="Proteomes" id="UP000603602"/>
    </source>
</evidence>
<evidence type="ECO:0000256" key="3">
    <source>
        <dbReference type="ARBA" id="ARBA00022679"/>
    </source>
</evidence>
<sequence length="397" mass="44687">MEHAHSGSSSTLPGPPAPRRRLAARSTEEVFAALLGEAGVQVDGKRPWDMQVHHPQTAERILATGSLGLGESYMDGWWDCEQVDELIARLLRARLDERVGTTTLLVQGLRAKLLNLQNLKRAWHVGEVHYDTGNTFFEAMLDPYMAYTCGYWKDAGNLADAQEAKLDLICRKLGLAPGMRLLDIGCGWGSLMKFAAERYGVACVGLTISREQAEHGEARCAGLPVEFRLADYREFGAAGDQRFDRVASIGMFEHVGHKNHRHFFEVARRCLTDDGLFLLHTIGKKRRRTPTDPWIDRYIFPNGDLPSLGQIADASEDSFITEDVHNFGADYDHTLMAWHANFEAAWPHFADGYGERFHRMWRYYLLACAGTFRARTTQLWQIVMSPQGVAGGYRRPS</sequence>
<comment type="similarity">
    <text evidence="1">Belongs to the CFA/CMAS family.</text>
</comment>
<dbReference type="NCBIfam" id="NF008686">
    <property type="entry name" value="PRK11705.1"/>
    <property type="match status" value="1"/>
</dbReference>
<evidence type="ECO:0000256" key="2">
    <source>
        <dbReference type="ARBA" id="ARBA00022603"/>
    </source>
</evidence>
<dbReference type="PANTHER" id="PTHR43667:SF1">
    <property type="entry name" value="CYCLOPROPANE-FATTY-ACYL-PHOSPHOLIPID SYNTHASE"/>
    <property type="match status" value="1"/>
</dbReference>
<dbReference type="GO" id="GO:0008825">
    <property type="term" value="F:cyclopropane-fatty-acyl-phospholipid synthase activity"/>
    <property type="evidence" value="ECO:0007669"/>
    <property type="project" value="UniProtKB-EC"/>
</dbReference>
<feature type="region of interest" description="Disordered" evidence="6">
    <location>
        <begin position="1"/>
        <end position="21"/>
    </location>
</feature>
<dbReference type="InterPro" id="IPR050723">
    <property type="entry name" value="CFA/CMAS"/>
</dbReference>
<dbReference type="CDD" id="cd02440">
    <property type="entry name" value="AdoMet_MTases"/>
    <property type="match status" value="1"/>
</dbReference>
<keyword evidence="3 7" id="KW-0808">Transferase</keyword>
<protein>
    <submittedName>
        <fullName evidence="7">Cyclopropane fatty acyl phospholipid synthase</fullName>
        <ecNumber evidence="7">2.1.1.79</ecNumber>
    </submittedName>
</protein>
<dbReference type="Pfam" id="PF02353">
    <property type="entry name" value="CMAS"/>
    <property type="match status" value="1"/>
</dbReference>
<dbReference type="Gene3D" id="3.40.50.150">
    <property type="entry name" value="Vaccinia Virus protein VP39"/>
    <property type="match status" value="1"/>
</dbReference>
<keyword evidence="5" id="KW-0443">Lipid metabolism</keyword>
<dbReference type="EMBL" id="JACYTO010000001">
    <property type="protein sequence ID" value="MBD8501433.1"/>
    <property type="molecule type" value="Genomic_DNA"/>
</dbReference>
<evidence type="ECO:0000256" key="5">
    <source>
        <dbReference type="ARBA" id="ARBA00023098"/>
    </source>
</evidence>
<dbReference type="InterPro" id="IPR003333">
    <property type="entry name" value="CMAS"/>
</dbReference>
<dbReference type="RefSeq" id="WP_187716291.1">
    <property type="nucleotide sequence ID" value="NZ_JACTAH010000001.1"/>
</dbReference>
<feature type="compositionally biased region" description="Polar residues" evidence="6">
    <location>
        <begin position="1"/>
        <end position="11"/>
    </location>
</feature>
<dbReference type="InterPro" id="IPR029063">
    <property type="entry name" value="SAM-dependent_MTases_sf"/>
</dbReference>
<comment type="caution">
    <text evidence="7">The sequence shown here is derived from an EMBL/GenBank/DDBJ whole genome shotgun (WGS) entry which is preliminary data.</text>
</comment>
<keyword evidence="4" id="KW-0949">S-adenosyl-L-methionine</keyword>
<accession>A0ABR9B4Y6</accession>
<dbReference type="GO" id="GO:0032259">
    <property type="term" value="P:methylation"/>
    <property type="evidence" value="ECO:0007669"/>
    <property type="project" value="UniProtKB-KW"/>
</dbReference>
<gene>
    <name evidence="7" type="primary">cfa</name>
    <name evidence="7" type="ORF">IFO67_00895</name>
</gene>
<evidence type="ECO:0000256" key="1">
    <source>
        <dbReference type="ARBA" id="ARBA00010815"/>
    </source>
</evidence>
<dbReference type="EC" id="2.1.1.79" evidence="7"/>
<dbReference type="SUPFAM" id="SSF53335">
    <property type="entry name" value="S-adenosyl-L-methionine-dependent methyltransferases"/>
    <property type="match status" value="1"/>
</dbReference>
<evidence type="ECO:0000256" key="6">
    <source>
        <dbReference type="SAM" id="MobiDB-lite"/>
    </source>
</evidence>
<dbReference type="PIRSF" id="PIRSF003085">
    <property type="entry name" value="CMAS"/>
    <property type="match status" value="1"/>
</dbReference>